<evidence type="ECO:0000256" key="6">
    <source>
        <dbReference type="ARBA" id="ARBA00022660"/>
    </source>
</evidence>
<comment type="subcellular location">
    <subcellularLocation>
        <location evidence="2">Mitochondrion inner membrane</location>
        <topology evidence="2">Peripheral membrane protein</topology>
        <orientation evidence="2">Matrix side</orientation>
    </subcellularLocation>
</comment>
<evidence type="ECO:0000313" key="12">
    <source>
        <dbReference type="RefSeq" id="XP_017876203.1"/>
    </source>
</evidence>
<dbReference type="GO" id="GO:0022904">
    <property type="term" value="P:respiratory electron transport chain"/>
    <property type="evidence" value="ECO:0007669"/>
    <property type="project" value="InterPro"/>
</dbReference>
<dbReference type="AlphaFoldDB" id="A0AAJ7N3Q6"/>
<dbReference type="GO" id="GO:0005743">
    <property type="term" value="C:mitochondrial inner membrane"/>
    <property type="evidence" value="ECO:0007669"/>
    <property type="project" value="UniProtKB-SubCell"/>
</dbReference>
<dbReference type="Proteomes" id="UP000694925">
    <property type="component" value="Unplaced"/>
</dbReference>
<keyword evidence="11" id="KW-1185">Reference proteome</keyword>
<evidence type="ECO:0000256" key="10">
    <source>
        <dbReference type="ARBA" id="ARBA00023136"/>
    </source>
</evidence>
<evidence type="ECO:0000313" key="11">
    <source>
        <dbReference type="Proteomes" id="UP000694925"/>
    </source>
</evidence>
<accession>A0AAJ7N3Q6</accession>
<comment type="function">
    <text evidence="1">Accessory subunit of the mitochondrial membrane respiratory chain NADH dehydrogenase (Complex I), that is believed not to be involved in catalysis. Complex I functions in the transfer of electrons from NADH to the respiratory chain. The immediate electron acceptor for the enzyme is believed to be ubiquinone.</text>
</comment>
<proteinExistence type="inferred from homology"/>
<evidence type="ECO:0000256" key="5">
    <source>
        <dbReference type="ARBA" id="ARBA00022448"/>
    </source>
</evidence>
<dbReference type="CTD" id="39214"/>
<dbReference type="Pfam" id="PF04716">
    <property type="entry name" value="ETC_C1_NDUFA5"/>
    <property type="match status" value="1"/>
</dbReference>
<evidence type="ECO:0000256" key="9">
    <source>
        <dbReference type="ARBA" id="ARBA00023128"/>
    </source>
</evidence>
<keyword evidence="8" id="KW-0249">Electron transport</keyword>
<evidence type="ECO:0000256" key="4">
    <source>
        <dbReference type="ARBA" id="ARBA00011533"/>
    </source>
</evidence>
<dbReference type="PANTHER" id="PTHR12653">
    <property type="entry name" value="NADH-UBIQUINONE OXIDOREDUCTASE 13 KD-B SUBUNIT"/>
    <property type="match status" value="1"/>
</dbReference>
<dbReference type="PANTHER" id="PTHR12653:SF0">
    <property type="entry name" value="NADH DEHYDROGENASE [UBIQUINONE] 1 ALPHA SUBCOMPLEX SUBUNIT 5"/>
    <property type="match status" value="1"/>
</dbReference>
<evidence type="ECO:0000256" key="8">
    <source>
        <dbReference type="ARBA" id="ARBA00022982"/>
    </source>
</evidence>
<keyword evidence="9" id="KW-0496">Mitochondrion</keyword>
<gene>
    <name evidence="12" type="primary">LOC108622675</name>
</gene>
<dbReference type="RefSeq" id="XP_017876203.1">
    <property type="nucleotide sequence ID" value="XM_018020714.2"/>
</dbReference>
<keyword evidence="6" id="KW-0679">Respiratory chain</keyword>
<name>A0AAJ7N3Q6_9HYME</name>
<dbReference type="KEGG" id="ccal:108622675"/>
<evidence type="ECO:0000256" key="1">
    <source>
        <dbReference type="ARBA" id="ARBA00003195"/>
    </source>
</evidence>
<dbReference type="GeneID" id="108622675"/>
<comment type="similarity">
    <text evidence="3">Belongs to the complex I NDUFA5 subunit family.</text>
</comment>
<evidence type="ECO:0000256" key="2">
    <source>
        <dbReference type="ARBA" id="ARBA00004443"/>
    </source>
</evidence>
<dbReference type="InterPro" id="IPR006806">
    <property type="entry name" value="NDUFA5"/>
</dbReference>
<protein>
    <submittedName>
        <fullName evidence="12">NADH dehydrogenase [ubiquinone] 1 alpha subcomplex subunit 5</fullName>
    </submittedName>
</protein>
<sequence>MAGALKKTTGLTGLAVSKHPHTELRLIYDRLLRLASHLPADYTYRKSVENLVKERSEILQQSPNVADIEAKIGQGQIEEIIVHAQNELALMKDIVEQKPWENLIEKAPPHQWTWPAHQ</sequence>
<organism evidence="11 12">
    <name type="scientific">Ceratina calcarata</name>
    <dbReference type="NCBI Taxonomy" id="156304"/>
    <lineage>
        <taxon>Eukaryota</taxon>
        <taxon>Metazoa</taxon>
        <taxon>Ecdysozoa</taxon>
        <taxon>Arthropoda</taxon>
        <taxon>Hexapoda</taxon>
        <taxon>Insecta</taxon>
        <taxon>Pterygota</taxon>
        <taxon>Neoptera</taxon>
        <taxon>Endopterygota</taxon>
        <taxon>Hymenoptera</taxon>
        <taxon>Apocrita</taxon>
        <taxon>Aculeata</taxon>
        <taxon>Apoidea</taxon>
        <taxon>Anthophila</taxon>
        <taxon>Apidae</taxon>
        <taxon>Ceratina</taxon>
        <taxon>Zadontomerus</taxon>
    </lineage>
</organism>
<reference evidence="12" key="1">
    <citation type="submission" date="2025-08" db="UniProtKB">
        <authorList>
            <consortium name="RefSeq"/>
        </authorList>
    </citation>
    <scope>IDENTIFICATION</scope>
    <source>
        <tissue evidence="12">Whole body</tissue>
    </source>
</reference>
<keyword evidence="5" id="KW-0813">Transport</keyword>
<keyword evidence="7" id="KW-0999">Mitochondrion inner membrane</keyword>
<keyword evidence="10" id="KW-0472">Membrane</keyword>
<evidence type="ECO:0000256" key="3">
    <source>
        <dbReference type="ARBA" id="ARBA00010261"/>
    </source>
</evidence>
<comment type="subunit">
    <text evidence="4">Complex I is composed of 45 different subunits.</text>
</comment>
<evidence type="ECO:0000256" key="7">
    <source>
        <dbReference type="ARBA" id="ARBA00022792"/>
    </source>
</evidence>